<dbReference type="GO" id="GO:0003677">
    <property type="term" value="F:DNA binding"/>
    <property type="evidence" value="ECO:0007669"/>
    <property type="project" value="InterPro"/>
</dbReference>
<proteinExistence type="predicted"/>
<evidence type="ECO:0000256" key="1">
    <source>
        <dbReference type="SAM" id="MobiDB-lite"/>
    </source>
</evidence>
<dbReference type="Proteomes" id="UP000251800">
    <property type="component" value="Unassembled WGS sequence"/>
</dbReference>
<dbReference type="PANTHER" id="PTHR34322">
    <property type="entry name" value="TRANSPOSASE, Y1_TNP DOMAIN-CONTAINING"/>
    <property type="match status" value="1"/>
</dbReference>
<dbReference type="GO" id="GO:0006313">
    <property type="term" value="P:DNA transposition"/>
    <property type="evidence" value="ECO:0007669"/>
    <property type="project" value="InterPro"/>
</dbReference>
<name>A0A363UNE3_9GAMM</name>
<feature type="compositionally biased region" description="Basic residues" evidence="1">
    <location>
        <begin position="209"/>
        <end position="218"/>
    </location>
</feature>
<dbReference type="OrthoDB" id="9814067at2"/>
<comment type="caution">
    <text evidence="3">The sequence shown here is derived from an EMBL/GenBank/DDBJ whole genome shotgun (WGS) entry which is preliminary data.</text>
</comment>
<evidence type="ECO:0000313" key="4">
    <source>
        <dbReference type="Proteomes" id="UP000251800"/>
    </source>
</evidence>
<sequence>MARLPRIIVPDYPDHVTHRGNRRQRIFLVEDDYAVYRDMLAENCRMHGVEVWSYCFMPNHVHLILTPSSSDGLSRAVGETHRRYSGFINARLRVTGHLFQGRFGSVAMDEAHLYAAFRYVAMNPVKANLVERPEAWPWSSTPAYLAGRDDSLVTVKPFLDRIENPQVFFSAAADEVRERNLASGQSIGRPLVDDDTLAALEKAMGIQLRPRKRGRPRKEKPDAGQVKFTE</sequence>
<feature type="region of interest" description="Disordered" evidence="1">
    <location>
        <begin position="208"/>
        <end position="230"/>
    </location>
</feature>
<evidence type="ECO:0000259" key="2">
    <source>
        <dbReference type="SMART" id="SM01321"/>
    </source>
</evidence>
<dbReference type="RefSeq" id="WP_109719040.1">
    <property type="nucleotide sequence ID" value="NZ_QEQK01000003.1"/>
</dbReference>
<dbReference type="GO" id="GO:0004803">
    <property type="term" value="F:transposase activity"/>
    <property type="evidence" value="ECO:0007669"/>
    <property type="project" value="InterPro"/>
</dbReference>
<dbReference type="PANTHER" id="PTHR34322:SF2">
    <property type="entry name" value="TRANSPOSASE IS200-LIKE DOMAIN-CONTAINING PROTEIN"/>
    <property type="match status" value="1"/>
</dbReference>
<dbReference type="SUPFAM" id="SSF143422">
    <property type="entry name" value="Transposase IS200-like"/>
    <property type="match status" value="1"/>
</dbReference>
<dbReference type="InterPro" id="IPR036515">
    <property type="entry name" value="Transposase_17_sf"/>
</dbReference>
<feature type="domain" description="Transposase IS200-like" evidence="2">
    <location>
        <begin position="9"/>
        <end position="123"/>
    </location>
</feature>
<dbReference type="Gene3D" id="3.30.70.1290">
    <property type="entry name" value="Transposase IS200-like"/>
    <property type="match status" value="1"/>
</dbReference>
<reference evidence="3 4" key="1">
    <citation type="submission" date="2018-05" db="EMBL/GenBank/DDBJ databases">
        <title>Abyssibacter profundi OUC007T gen. nov., sp. nov, a marine bacterium isolated from seawater of the Mariana Trench.</title>
        <authorList>
            <person name="Zhou S."/>
        </authorList>
    </citation>
    <scope>NUCLEOTIDE SEQUENCE [LARGE SCALE GENOMIC DNA]</scope>
    <source>
        <strain evidence="3 4">OUC007</strain>
    </source>
</reference>
<dbReference type="InterPro" id="IPR002686">
    <property type="entry name" value="Transposase_17"/>
</dbReference>
<accession>A0A363UNE3</accession>
<organism evidence="3 4">
    <name type="scientific">Abyssibacter profundi</name>
    <dbReference type="NCBI Taxonomy" id="2182787"/>
    <lineage>
        <taxon>Bacteria</taxon>
        <taxon>Pseudomonadati</taxon>
        <taxon>Pseudomonadota</taxon>
        <taxon>Gammaproteobacteria</taxon>
        <taxon>Chromatiales</taxon>
        <taxon>Oceanococcaceae</taxon>
        <taxon>Abyssibacter</taxon>
    </lineage>
</organism>
<evidence type="ECO:0000313" key="3">
    <source>
        <dbReference type="EMBL" id="PWN56960.1"/>
    </source>
</evidence>
<protein>
    <submittedName>
        <fullName evidence="3">Transposase</fullName>
    </submittedName>
</protein>
<dbReference type="AlphaFoldDB" id="A0A363UNE3"/>
<dbReference type="EMBL" id="QEQK01000003">
    <property type="protein sequence ID" value="PWN56960.1"/>
    <property type="molecule type" value="Genomic_DNA"/>
</dbReference>
<dbReference type="SMART" id="SM01321">
    <property type="entry name" value="Y1_Tnp"/>
    <property type="match status" value="1"/>
</dbReference>
<dbReference type="Pfam" id="PF01797">
    <property type="entry name" value="Y1_Tnp"/>
    <property type="match status" value="1"/>
</dbReference>
<keyword evidence="4" id="KW-1185">Reference proteome</keyword>
<gene>
    <name evidence="3" type="ORF">DEH80_03195</name>
</gene>